<dbReference type="RefSeq" id="WP_101872347.1">
    <property type="nucleotide sequence ID" value="NZ_BAABXV010000001.1"/>
</dbReference>
<dbReference type="GO" id="GO:0006080">
    <property type="term" value="P:substituted mannan metabolic process"/>
    <property type="evidence" value="ECO:0007669"/>
    <property type="project" value="InterPro"/>
</dbReference>
<keyword evidence="6" id="KW-0812">Transmembrane</keyword>
<dbReference type="AlphaFoldDB" id="A0A2N5NZK0"/>
<evidence type="ECO:0000259" key="7">
    <source>
        <dbReference type="PROSITE" id="PS51764"/>
    </source>
</evidence>
<accession>A0A2N5NZK0</accession>
<dbReference type="Proteomes" id="UP000284472">
    <property type="component" value="Unassembled WGS sequence"/>
</dbReference>
<feature type="active site" description="Nucleophile" evidence="4">
    <location>
        <position position="566"/>
    </location>
</feature>
<dbReference type="NCBIfam" id="TIGR01167">
    <property type="entry name" value="LPXTG_anchor"/>
    <property type="match status" value="1"/>
</dbReference>
<dbReference type="SUPFAM" id="SSF51445">
    <property type="entry name" value="(Trans)glycosidases"/>
    <property type="match status" value="1"/>
</dbReference>
<dbReference type="Gene3D" id="2.60.120.260">
    <property type="entry name" value="Galactose-binding domain-like"/>
    <property type="match status" value="1"/>
</dbReference>
<evidence type="ECO:0000256" key="3">
    <source>
        <dbReference type="ARBA" id="ARBA00023295"/>
    </source>
</evidence>
<dbReference type="Proteomes" id="UP001297370">
    <property type="component" value="Unassembled WGS sequence"/>
</dbReference>
<keyword evidence="2 4" id="KW-0378">Hydrolase</keyword>
<evidence type="ECO:0000256" key="4">
    <source>
        <dbReference type="PROSITE-ProRule" id="PRU01100"/>
    </source>
</evidence>
<dbReference type="GO" id="GO:0008810">
    <property type="term" value="F:cellulase activity"/>
    <property type="evidence" value="ECO:0007669"/>
    <property type="project" value="InterPro"/>
</dbReference>
<dbReference type="EMBL" id="QSIR01000008">
    <property type="protein sequence ID" value="RHD07244.1"/>
    <property type="molecule type" value="Genomic_DNA"/>
</dbReference>
<evidence type="ECO:0000313" key="10">
    <source>
        <dbReference type="EMBL" id="RHD07244.1"/>
    </source>
</evidence>
<dbReference type="InterPro" id="IPR017853">
    <property type="entry name" value="GH"/>
</dbReference>
<dbReference type="InterPro" id="IPR005087">
    <property type="entry name" value="CBM11"/>
</dbReference>
<dbReference type="InterPro" id="IPR022790">
    <property type="entry name" value="GH26_dom"/>
</dbReference>
<evidence type="ECO:0000313" key="11">
    <source>
        <dbReference type="Proteomes" id="UP000284472"/>
    </source>
</evidence>
<dbReference type="InterPro" id="IPR008979">
    <property type="entry name" value="Galactose-bd-like_sf"/>
</dbReference>
<dbReference type="Pfam" id="PF03425">
    <property type="entry name" value="CBM_11"/>
    <property type="match status" value="1"/>
</dbReference>
<evidence type="ECO:0000313" key="9">
    <source>
        <dbReference type="EMBL" id="NSI59218.1"/>
    </source>
</evidence>
<name>A0A2N5NZK0_MEDGN</name>
<protein>
    <submittedName>
        <fullName evidence="10">LPXTG cell wall anchor domain-containing protein</fullName>
    </submittedName>
</protein>
<feature type="domain" description="GH26" evidence="7">
    <location>
        <begin position="264"/>
        <end position="657"/>
    </location>
</feature>
<evidence type="ECO:0000256" key="5">
    <source>
        <dbReference type="SAM" id="MobiDB-lite"/>
    </source>
</evidence>
<comment type="caution">
    <text evidence="10">The sequence shown here is derived from an EMBL/GenBank/DDBJ whole genome shotgun (WGS) entry which is preliminary data.</text>
</comment>
<reference evidence="10 11" key="1">
    <citation type="submission" date="2018-08" db="EMBL/GenBank/DDBJ databases">
        <title>A genome reference for cultivated species of the human gut microbiota.</title>
        <authorList>
            <person name="Zou Y."/>
            <person name="Xue W."/>
            <person name="Luo G."/>
        </authorList>
    </citation>
    <scope>NUCLEOTIDE SEQUENCE [LARGE SCALE GENOMIC DNA]</scope>
    <source>
        <strain evidence="10 11">AM32-6</strain>
    </source>
</reference>
<organism evidence="10 11">
    <name type="scientific">Mediterraneibacter gnavus</name>
    <name type="common">Ruminococcus gnavus</name>
    <dbReference type="NCBI Taxonomy" id="33038"/>
    <lineage>
        <taxon>Bacteria</taxon>
        <taxon>Bacillati</taxon>
        <taxon>Bacillota</taxon>
        <taxon>Clostridia</taxon>
        <taxon>Lachnospirales</taxon>
        <taxon>Lachnospiraceae</taxon>
        <taxon>Mediterraneibacter</taxon>
    </lineage>
</organism>
<keyword evidence="6" id="KW-0472">Membrane</keyword>
<comment type="similarity">
    <text evidence="1 4">Belongs to the glycosyl hydrolase 26 family.</text>
</comment>
<evidence type="ECO:0000256" key="2">
    <source>
        <dbReference type="ARBA" id="ARBA00022801"/>
    </source>
</evidence>
<dbReference type="Pfam" id="PF02156">
    <property type="entry name" value="Glyco_hydro_26"/>
    <property type="match status" value="1"/>
</dbReference>
<feature type="compositionally biased region" description="Polar residues" evidence="5">
    <location>
        <begin position="214"/>
        <end position="236"/>
    </location>
</feature>
<feature type="region of interest" description="Disordered" evidence="5">
    <location>
        <begin position="970"/>
        <end position="1017"/>
    </location>
</feature>
<dbReference type="PROSITE" id="PS51764">
    <property type="entry name" value="GH26"/>
    <property type="match status" value="1"/>
</dbReference>
<proteinExistence type="inferred from homology"/>
<feature type="transmembrane region" description="Helical" evidence="6">
    <location>
        <begin position="1025"/>
        <end position="1045"/>
    </location>
</feature>
<feature type="region of interest" description="Disordered" evidence="5">
    <location>
        <begin position="204"/>
        <end position="237"/>
    </location>
</feature>
<feature type="active site" description="Proton donor" evidence="4">
    <location>
        <position position="456"/>
    </location>
</feature>
<dbReference type="GO" id="GO:0016985">
    <property type="term" value="F:mannan endo-1,4-beta-mannosidase activity"/>
    <property type="evidence" value="ECO:0007669"/>
    <property type="project" value="InterPro"/>
</dbReference>
<reference evidence="8" key="4">
    <citation type="submission" date="2021-10" db="EMBL/GenBank/DDBJ databases">
        <title>Collection of gut derived symbiotic bacterial strains cultured from healthy donors.</title>
        <authorList>
            <person name="Lin H."/>
            <person name="Littmann E."/>
            <person name="Claire K."/>
            <person name="Pamer E."/>
        </authorList>
    </citation>
    <scope>NUCLEOTIDE SEQUENCE</scope>
    <source>
        <strain evidence="8">MSK.23.18</strain>
    </source>
</reference>
<dbReference type="PRINTS" id="PR00739">
    <property type="entry name" value="GLHYDRLASE26"/>
</dbReference>
<sequence>MKRKIVTKLMAIVLAGVLLTGSVTPGFHMSRVQAAEDLFNTRYDFNFEDGIEGWYYGEGWEYQYNGAKPTLESDTENGRMKIAVDFSQDADKNWSNIAACWKSEEGIDLSGVTQISMDIWYETEKLTEGELKLAFYSNCGIDVNTSLIDVQEEEGTGLTKARAVFGFPAIGSDAVTDLAVKIVGCNTGYSGAVWIDNIQFEAKDSETGDESEQPDTSVDSTLAANSGNPVSSNGSALTVVKKDGTSESGEYASSVSITDPSATGETVALYQYLQAMGKTDSIIYGHQNDTWHKAGSAELSNSDTYDVTGAYAGIVGMDTLSVTGNEYSAEKYNSEMAGKPGFEAVDTQGQSIEEANVEAAAKLANYNIANGSVITLSSHTPNFSLVKENPNYDPQTDPSYAKYDFSVYTPNTLTGDTMNQILPGGKYNEIFNAYLDMIADFAGRVDGPVMFRPFHEATGSWFWWGAAFCDAETYKSVYKYTVEYLRDKKEVHNFLYLYGPGSEAVSEEEYGIRYPGDEYVDVIGFDMYDMDPVDDKEEVWFGNLRKQLEIVQNFADEHGKLMAVTETGLACSSADPGHNQTVLHETGNKNLNWYNMVLDVVSESNASYFLLWANFGKKDGYYTPYVDSVNNDGTLHGHETLDGFISFFNDNRSIFASDQKNILANINAPEVQSPAKGVYGYITAPVAGSRILEPTQLTAQVNGSSENSQIAFVLKGETEQTITAELKDGTAVAQLTAETLKSLGESAEGTLELTADGQVIASIGVLYNIAIPEEDPYEIDGFENYYGVDSMLTNYWAVNKDTGCTINLALTAEKGQVFDGKYAMKFVYNETSNGWAGATISKEVNWSDCDALQFYTIPDGKHQKVVIQLTANGKVYETYLNEYEAYAENDGTVPIKVTIPFTDFVERDTQGNPAGGLAQDKTSITSFGLWVNAIPGTDAIGDDGMVTGTIIYDKITAVSSGVTEAIFEKAESGDSEVENPQTEDPEANSDENGSQEQNSTSAAGQDNGKHIDKTKPIQTGDDINYIPYAAALFVAGIAALGAVIYRKKKKHG</sequence>
<dbReference type="EMBL" id="JAAIRV010000027">
    <property type="protein sequence ID" value="NSI59218.1"/>
    <property type="molecule type" value="Genomic_DNA"/>
</dbReference>
<reference evidence="9" key="3">
    <citation type="submission" date="2020-02" db="EMBL/GenBank/DDBJ databases">
        <authorList>
            <person name="Littmann E."/>
            <person name="Sorbara M."/>
        </authorList>
    </citation>
    <scope>NUCLEOTIDE SEQUENCE</scope>
    <source>
        <strain evidence="9">MSK.15.32</strain>
    </source>
</reference>
<keyword evidence="3 4" id="KW-0326">Glycosidase</keyword>
<dbReference type="Gene3D" id="3.20.20.80">
    <property type="entry name" value="Glycosidases"/>
    <property type="match status" value="1"/>
</dbReference>
<evidence type="ECO:0000313" key="8">
    <source>
        <dbReference type="EMBL" id="MCB5619268.1"/>
    </source>
</evidence>
<gene>
    <name evidence="10" type="ORF">DW812_07320</name>
    <name evidence="9" type="ORF">G4993_12535</name>
    <name evidence="8" type="ORF">LIQ08_08900</name>
</gene>
<dbReference type="SUPFAM" id="SSF49785">
    <property type="entry name" value="Galactose-binding domain-like"/>
    <property type="match status" value="2"/>
</dbReference>
<dbReference type="PANTHER" id="PTHR40079">
    <property type="entry name" value="MANNAN ENDO-1,4-BETA-MANNOSIDASE E-RELATED"/>
    <property type="match status" value="1"/>
</dbReference>
<dbReference type="Proteomes" id="UP001296580">
    <property type="component" value="Unassembled WGS sequence"/>
</dbReference>
<evidence type="ECO:0000256" key="1">
    <source>
        <dbReference type="ARBA" id="ARBA00007754"/>
    </source>
</evidence>
<feature type="compositionally biased region" description="Acidic residues" evidence="5">
    <location>
        <begin position="973"/>
        <end position="989"/>
    </location>
</feature>
<keyword evidence="6" id="KW-1133">Transmembrane helix</keyword>
<feature type="compositionally biased region" description="Polar residues" evidence="5">
    <location>
        <begin position="990"/>
        <end position="1004"/>
    </location>
</feature>
<dbReference type="GO" id="GO:0030245">
    <property type="term" value="P:cellulose catabolic process"/>
    <property type="evidence" value="ECO:0007669"/>
    <property type="project" value="InterPro"/>
</dbReference>
<dbReference type="PANTHER" id="PTHR40079:SF4">
    <property type="entry name" value="GH26 DOMAIN-CONTAINING PROTEIN-RELATED"/>
    <property type="match status" value="1"/>
</dbReference>
<evidence type="ECO:0000256" key="6">
    <source>
        <dbReference type="SAM" id="Phobius"/>
    </source>
</evidence>
<dbReference type="InterPro" id="IPR000805">
    <property type="entry name" value="Glyco_hydro_26"/>
</dbReference>
<reference evidence="9" key="2">
    <citation type="journal article" date="2020" name="Cell Host Microbe">
        <title>Functional and Genomic Variation between Human-Derived Isolates of Lachnospiraceae Reveals Inter- and Intra-Species Diversity.</title>
        <authorList>
            <person name="Sorbara M.T."/>
            <person name="Littmann E.R."/>
            <person name="Fontana E."/>
            <person name="Moody T.U."/>
            <person name="Kohout C.E."/>
            <person name="Gjonbalaj M."/>
            <person name="Eaton V."/>
            <person name="Seok R."/>
            <person name="Leiner I.M."/>
            <person name="Pamer E.G."/>
        </authorList>
    </citation>
    <scope>NUCLEOTIDE SEQUENCE</scope>
    <source>
        <strain evidence="9">MSK.15.32</strain>
    </source>
</reference>
<dbReference type="EMBL" id="JAJBOM010000010">
    <property type="protein sequence ID" value="MCB5619268.1"/>
    <property type="molecule type" value="Genomic_DNA"/>
</dbReference>